<sequence length="95" mass="10047">MRAPVVANDEVGILVPGVGQPVRRDGRHDALDQVAPFLTHLPQKHVQQAPQLPRGQGAVPASLGQEEVHDLGRSPARPGLDLLFEPVGVGLAELS</sequence>
<dbReference type="RefSeq" id="WP_324670170.1">
    <property type="nucleotide sequence ID" value="NZ_CP141614.1"/>
</dbReference>
<keyword evidence="2" id="KW-1185">Reference proteome</keyword>
<organism evidence="1 2">
    <name type="scientific">Geochorda subterranea</name>
    <dbReference type="NCBI Taxonomy" id="3109564"/>
    <lineage>
        <taxon>Bacteria</taxon>
        <taxon>Bacillati</taxon>
        <taxon>Bacillota</taxon>
        <taxon>Limnochordia</taxon>
        <taxon>Limnochordales</taxon>
        <taxon>Geochordaceae</taxon>
        <taxon>Geochorda</taxon>
    </lineage>
</organism>
<accession>A0ABZ1BSG2</accession>
<name>A0ABZ1BSG2_9FIRM</name>
<proteinExistence type="predicted"/>
<gene>
    <name evidence="1" type="ORF">VLY81_06305</name>
</gene>
<evidence type="ECO:0000313" key="1">
    <source>
        <dbReference type="EMBL" id="WRP15762.1"/>
    </source>
</evidence>
<protein>
    <submittedName>
        <fullName evidence="1">Uncharacterized protein</fullName>
    </submittedName>
</protein>
<dbReference type="EMBL" id="CP141614">
    <property type="protein sequence ID" value="WRP15762.1"/>
    <property type="molecule type" value="Genomic_DNA"/>
</dbReference>
<dbReference type="Proteomes" id="UP001333102">
    <property type="component" value="Chromosome"/>
</dbReference>
<reference evidence="2" key="1">
    <citation type="submission" date="2023-12" db="EMBL/GenBank/DDBJ databases">
        <title>Novel isolates from deep terrestrial aquifers shed light on the physiology and ecology of the class Limnochordia.</title>
        <authorList>
            <person name="Karnachuk O.V."/>
            <person name="Lukina A.P."/>
            <person name="Avakyan M.R."/>
            <person name="Kadnikov V."/>
            <person name="Begmatov S."/>
            <person name="Beletsky A.V."/>
            <person name="Mardanov A.V."/>
            <person name="Ravin N.V."/>
        </authorList>
    </citation>
    <scope>NUCLEOTIDE SEQUENCE [LARGE SCALE GENOMIC DNA]</scope>
    <source>
        <strain evidence="2">LN</strain>
    </source>
</reference>
<evidence type="ECO:0000313" key="2">
    <source>
        <dbReference type="Proteomes" id="UP001333102"/>
    </source>
</evidence>